<dbReference type="PaxDb" id="121845-A0A3Q0J922"/>
<name>A0A3Q0J922_DIACI</name>
<sequence>MLITFPLSYPMGKALDCLLGEEIGSIKTRENLKALVMATSNLVALKKDEVNIISGALEMTQKKVEEIMTKLDDCYMLDIETILNFTVISEIVYGNDRDLSHSKSLKKTYVVTPGSVQSDMVHAFIWLLATCNVLSSDAIDTIKLHNYLNSPFSLIKERGSAPPCQVKTDRQETPQGIKGHMAFVHKTDHDGIVATSNLVALKKDEVNIISGALEMTQKKVEEIMTKLDDCYMLDIETILNFTVISEIVRTGE</sequence>
<gene>
    <name evidence="2" type="primary">LOC103516833</name>
</gene>
<dbReference type="Gene3D" id="3.10.580.10">
    <property type="entry name" value="CBS-domain"/>
    <property type="match status" value="2"/>
</dbReference>
<dbReference type="Proteomes" id="UP000079169">
    <property type="component" value="Unplaced"/>
</dbReference>
<dbReference type="GO" id="GO:0005886">
    <property type="term" value="C:plasma membrane"/>
    <property type="evidence" value="ECO:0007669"/>
    <property type="project" value="TreeGrafter"/>
</dbReference>
<dbReference type="GeneID" id="103516833"/>
<protein>
    <submittedName>
        <fullName evidence="2">Metal transporter CNNM1-like</fullName>
    </submittedName>
</protein>
<dbReference type="AlphaFoldDB" id="A0A3Q0J922"/>
<evidence type="ECO:0000313" key="2">
    <source>
        <dbReference type="RefSeq" id="XP_026684926.1"/>
    </source>
</evidence>
<accession>A0A3Q0J922</accession>
<reference evidence="2" key="1">
    <citation type="submission" date="2025-08" db="UniProtKB">
        <authorList>
            <consortium name="RefSeq"/>
        </authorList>
    </citation>
    <scope>IDENTIFICATION</scope>
</reference>
<dbReference type="InterPro" id="IPR045095">
    <property type="entry name" value="ACDP"/>
</dbReference>
<dbReference type="GO" id="GO:0010960">
    <property type="term" value="P:magnesium ion homeostasis"/>
    <property type="evidence" value="ECO:0007669"/>
    <property type="project" value="InterPro"/>
</dbReference>
<dbReference type="RefSeq" id="XP_026684926.1">
    <property type="nucleotide sequence ID" value="XM_026829125.1"/>
</dbReference>
<dbReference type="PANTHER" id="PTHR12064">
    <property type="entry name" value="METAL TRANSPORTER CNNM"/>
    <property type="match status" value="1"/>
</dbReference>
<organism evidence="1 2">
    <name type="scientific">Diaphorina citri</name>
    <name type="common">Asian citrus psyllid</name>
    <dbReference type="NCBI Taxonomy" id="121845"/>
    <lineage>
        <taxon>Eukaryota</taxon>
        <taxon>Metazoa</taxon>
        <taxon>Ecdysozoa</taxon>
        <taxon>Arthropoda</taxon>
        <taxon>Hexapoda</taxon>
        <taxon>Insecta</taxon>
        <taxon>Pterygota</taxon>
        <taxon>Neoptera</taxon>
        <taxon>Paraneoptera</taxon>
        <taxon>Hemiptera</taxon>
        <taxon>Sternorrhyncha</taxon>
        <taxon>Psylloidea</taxon>
        <taxon>Psyllidae</taxon>
        <taxon>Diaphorininae</taxon>
        <taxon>Diaphorina</taxon>
    </lineage>
</organism>
<dbReference type="KEGG" id="dci:103516833"/>
<dbReference type="GO" id="GO:0022857">
    <property type="term" value="F:transmembrane transporter activity"/>
    <property type="evidence" value="ECO:0007669"/>
    <property type="project" value="TreeGrafter"/>
</dbReference>
<dbReference type="PANTHER" id="PTHR12064:SF94">
    <property type="entry name" value="UNEXTENDED PROTEIN"/>
    <property type="match status" value="1"/>
</dbReference>
<proteinExistence type="predicted"/>
<dbReference type="STRING" id="121845.A0A3Q0J922"/>
<keyword evidence="1" id="KW-1185">Reference proteome</keyword>
<evidence type="ECO:0000313" key="1">
    <source>
        <dbReference type="Proteomes" id="UP000079169"/>
    </source>
</evidence>
<dbReference type="InterPro" id="IPR046342">
    <property type="entry name" value="CBS_dom_sf"/>
</dbReference>